<dbReference type="EMBL" id="VSRR010065069">
    <property type="protein sequence ID" value="MPC84296.1"/>
    <property type="molecule type" value="Genomic_DNA"/>
</dbReference>
<proteinExistence type="predicted"/>
<evidence type="ECO:0000256" key="1">
    <source>
        <dbReference type="SAM" id="MobiDB-lite"/>
    </source>
</evidence>
<reference evidence="2 3" key="1">
    <citation type="submission" date="2019-05" db="EMBL/GenBank/DDBJ databases">
        <title>Another draft genome of Portunus trituberculatus and its Hox gene families provides insights of decapod evolution.</title>
        <authorList>
            <person name="Jeong J.-H."/>
            <person name="Song I."/>
            <person name="Kim S."/>
            <person name="Choi T."/>
            <person name="Kim D."/>
            <person name="Ryu S."/>
            <person name="Kim W."/>
        </authorList>
    </citation>
    <scope>NUCLEOTIDE SEQUENCE [LARGE SCALE GENOMIC DNA]</scope>
    <source>
        <tissue evidence="2">Muscle</tissue>
    </source>
</reference>
<feature type="compositionally biased region" description="Polar residues" evidence="1">
    <location>
        <begin position="88"/>
        <end position="105"/>
    </location>
</feature>
<name>A0A5B7IRP6_PORTR</name>
<protein>
    <submittedName>
        <fullName evidence="2">Uncharacterized protein</fullName>
    </submittedName>
</protein>
<keyword evidence="3" id="KW-1185">Reference proteome</keyword>
<comment type="caution">
    <text evidence="2">The sequence shown here is derived from an EMBL/GenBank/DDBJ whole genome shotgun (WGS) entry which is preliminary data.</text>
</comment>
<evidence type="ECO:0000313" key="2">
    <source>
        <dbReference type="EMBL" id="MPC84296.1"/>
    </source>
</evidence>
<sequence>MMETVKEYLKRMWRARTCRSKRPVAPERSRATCGIKIKIKVKNRCLQFLCNNLRRPSLLKVCCPPLYLCLLEEKLASYRACDIHTRLPQGSQGSIDLRGPNNNKDGSVRFRNFR</sequence>
<dbReference type="Proteomes" id="UP000324222">
    <property type="component" value="Unassembled WGS sequence"/>
</dbReference>
<dbReference type="AlphaFoldDB" id="A0A5B7IRP6"/>
<organism evidence="2 3">
    <name type="scientific">Portunus trituberculatus</name>
    <name type="common">Swimming crab</name>
    <name type="synonym">Neptunus trituberculatus</name>
    <dbReference type="NCBI Taxonomy" id="210409"/>
    <lineage>
        <taxon>Eukaryota</taxon>
        <taxon>Metazoa</taxon>
        <taxon>Ecdysozoa</taxon>
        <taxon>Arthropoda</taxon>
        <taxon>Crustacea</taxon>
        <taxon>Multicrustacea</taxon>
        <taxon>Malacostraca</taxon>
        <taxon>Eumalacostraca</taxon>
        <taxon>Eucarida</taxon>
        <taxon>Decapoda</taxon>
        <taxon>Pleocyemata</taxon>
        <taxon>Brachyura</taxon>
        <taxon>Eubrachyura</taxon>
        <taxon>Portunoidea</taxon>
        <taxon>Portunidae</taxon>
        <taxon>Portuninae</taxon>
        <taxon>Portunus</taxon>
    </lineage>
</organism>
<gene>
    <name evidence="2" type="ORF">E2C01_079033</name>
</gene>
<evidence type="ECO:0000313" key="3">
    <source>
        <dbReference type="Proteomes" id="UP000324222"/>
    </source>
</evidence>
<accession>A0A5B7IRP6</accession>
<feature type="region of interest" description="Disordered" evidence="1">
    <location>
        <begin position="87"/>
        <end position="114"/>
    </location>
</feature>